<comment type="caution">
    <text evidence="1">The sequence shown here is derived from an EMBL/GenBank/DDBJ whole genome shotgun (WGS) entry which is preliminary data.</text>
</comment>
<organism evidence="1 2">
    <name type="scientific">Taklimakanibacter albus</name>
    <dbReference type="NCBI Taxonomy" id="2800327"/>
    <lineage>
        <taxon>Bacteria</taxon>
        <taxon>Pseudomonadati</taxon>
        <taxon>Pseudomonadota</taxon>
        <taxon>Alphaproteobacteria</taxon>
        <taxon>Hyphomicrobiales</taxon>
        <taxon>Aestuariivirgaceae</taxon>
        <taxon>Taklimakanibacter</taxon>
    </lineage>
</organism>
<dbReference type="Proteomes" id="UP000616151">
    <property type="component" value="Unassembled WGS sequence"/>
</dbReference>
<keyword evidence="2" id="KW-1185">Reference proteome</keyword>
<evidence type="ECO:0000313" key="1">
    <source>
        <dbReference type="EMBL" id="MBK1868966.1"/>
    </source>
</evidence>
<name>A0ACC5R8H5_9HYPH</name>
<keyword evidence="1" id="KW-0067">ATP-binding</keyword>
<reference evidence="1" key="1">
    <citation type="submission" date="2021-01" db="EMBL/GenBank/DDBJ databases">
        <authorList>
            <person name="Sun Q."/>
        </authorList>
    </citation>
    <scope>NUCLEOTIDE SEQUENCE</scope>
    <source>
        <strain evidence="1">YIM B02566</strain>
    </source>
</reference>
<evidence type="ECO:0000313" key="2">
    <source>
        <dbReference type="Proteomes" id="UP000616151"/>
    </source>
</evidence>
<proteinExistence type="predicted"/>
<keyword evidence="1" id="KW-0547">Nucleotide-binding</keyword>
<sequence length="506" mass="53912">MTHALALEARNISKAFGPVNALSDVSFGLRKGEVHALVGENGAGKSTLMNIIDGILKPDAGEILIDGEKADIASPETAQRLGIGFVHQEIALCPDISVAENISMAATNRRRAFLMNYAETWARAETALANLGDVDPYARTGDLSISEQQIVEIAKALTLDCSILILDEPTAALTEREAVKLFDIMARLKQRGISIIYISHRMAEIFAHCDRITVLRDGRHVCTKDVAETDPEDIVRRMVGRHLGDLYPPKNAASAMADDLLAVKNLSDGERFFDVSFALRKGEILGIAGLIGAGRTEIALGLCGLRSVVSGEVSLDGENITPQSYSQSIATGVVYLSEDRKGAGVFVDLPIAANVSALAIEQVSRKPGFVSRSREQAQAARLGAALKLKCGSLDDAVATLSGGNQQKVALAKLLSVGPKVIVLDEPTRGVDVGAKAEIHRILRDLATRGIGIIVISSELPELVGLCDRAIVIREGRIAGEVTGDDMNEEEIIRLASGMGQRNGRGA</sequence>
<gene>
    <name evidence="1" type="ORF">JHL16_21585</name>
</gene>
<accession>A0ACC5R8H5</accession>
<dbReference type="EMBL" id="JAENHL010000007">
    <property type="protein sequence ID" value="MBK1868966.1"/>
    <property type="molecule type" value="Genomic_DNA"/>
</dbReference>
<protein>
    <submittedName>
        <fullName evidence="1">Sugar ABC transporter ATP-binding protein</fullName>
    </submittedName>
</protein>